<reference evidence="1 2" key="1">
    <citation type="journal article" date="2018" name="Sci. Rep.">
        <title>Genomic signatures of local adaptation to the degree of environmental predictability in rotifers.</title>
        <authorList>
            <person name="Franch-Gras L."/>
            <person name="Hahn C."/>
            <person name="Garcia-Roger E.M."/>
            <person name="Carmona M.J."/>
            <person name="Serra M."/>
            <person name="Gomez A."/>
        </authorList>
    </citation>
    <scope>NUCLEOTIDE SEQUENCE [LARGE SCALE GENOMIC DNA]</scope>
    <source>
        <strain evidence="1">HYR1</strain>
    </source>
</reference>
<dbReference type="AlphaFoldDB" id="A0A3M7SKT1"/>
<sequence length="61" mass="6910">MHLLGKNNHSQNNDKNDMALKKLNLGGAGKIYEIDDSMFSKAKIEAERAFGYFEMLKGFDN</sequence>
<proteinExistence type="predicted"/>
<accession>A0A3M7SKT1</accession>
<gene>
    <name evidence="1" type="ORF">BpHYR1_049147</name>
</gene>
<dbReference type="EMBL" id="REGN01001210">
    <property type="protein sequence ID" value="RNA36250.1"/>
    <property type="molecule type" value="Genomic_DNA"/>
</dbReference>
<dbReference type="Proteomes" id="UP000276133">
    <property type="component" value="Unassembled WGS sequence"/>
</dbReference>
<protein>
    <submittedName>
        <fullName evidence="1">Uncharacterized protein</fullName>
    </submittedName>
</protein>
<organism evidence="1 2">
    <name type="scientific">Brachionus plicatilis</name>
    <name type="common">Marine rotifer</name>
    <name type="synonym">Brachionus muelleri</name>
    <dbReference type="NCBI Taxonomy" id="10195"/>
    <lineage>
        <taxon>Eukaryota</taxon>
        <taxon>Metazoa</taxon>
        <taxon>Spiralia</taxon>
        <taxon>Gnathifera</taxon>
        <taxon>Rotifera</taxon>
        <taxon>Eurotatoria</taxon>
        <taxon>Monogononta</taxon>
        <taxon>Pseudotrocha</taxon>
        <taxon>Ploima</taxon>
        <taxon>Brachionidae</taxon>
        <taxon>Brachionus</taxon>
    </lineage>
</organism>
<comment type="caution">
    <text evidence="1">The sequence shown here is derived from an EMBL/GenBank/DDBJ whole genome shotgun (WGS) entry which is preliminary data.</text>
</comment>
<evidence type="ECO:0000313" key="1">
    <source>
        <dbReference type="EMBL" id="RNA36250.1"/>
    </source>
</evidence>
<evidence type="ECO:0000313" key="2">
    <source>
        <dbReference type="Proteomes" id="UP000276133"/>
    </source>
</evidence>
<name>A0A3M7SKT1_BRAPC</name>
<keyword evidence="2" id="KW-1185">Reference proteome</keyword>